<dbReference type="AlphaFoldDB" id="A0AAV4LXW8"/>
<keyword evidence="2" id="KW-1185">Reference proteome</keyword>
<dbReference type="RefSeq" id="XP_067716998.1">
    <property type="nucleotide sequence ID" value="XM_067860897.1"/>
</dbReference>
<evidence type="ECO:0000313" key="1">
    <source>
        <dbReference type="EMBL" id="GIX64929.1"/>
    </source>
</evidence>
<sequence length="138" mass="15036">METWEVKTPPPSLVGTQLTPQEPFRQYARPSYCSQHKATKPLAIEVRFQGAAGKRQIAPPSALLMTPPVDVREGLVVEREAAEEDLGTLIITNVLVINTVVKRRICFSLKLGDKCYGGVADGGEDGGEGVIFKFTFCS</sequence>
<organism evidence="1 2">
    <name type="scientific">Babesia caballi</name>
    <dbReference type="NCBI Taxonomy" id="5871"/>
    <lineage>
        <taxon>Eukaryota</taxon>
        <taxon>Sar</taxon>
        <taxon>Alveolata</taxon>
        <taxon>Apicomplexa</taxon>
        <taxon>Aconoidasida</taxon>
        <taxon>Piroplasmida</taxon>
        <taxon>Babesiidae</taxon>
        <taxon>Babesia</taxon>
    </lineage>
</organism>
<accession>A0AAV4LXW8</accession>
<dbReference type="GeneID" id="94196410"/>
<protein>
    <submittedName>
        <fullName evidence="1">Phosphoribosylformylglycinamidine synthase</fullName>
    </submittedName>
</protein>
<gene>
    <name evidence="1" type="ORF">BcabD6B2_43640</name>
</gene>
<evidence type="ECO:0000313" key="2">
    <source>
        <dbReference type="Proteomes" id="UP001497744"/>
    </source>
</evidence>
<dbReference type="EMBL" id="BPLF01000004">
    <property type="protein sequence ID" value="GIX64929.1"/>
    <property type="molecule type" value="Genomic_DNA"/>
</dbReference>
<proteinExistence type="predicted"/>
<comment type="caution">
    <text evidence="1">The sequence shown here is derived from an EMBL/GenBank/DDBJ whole genome shotgun (WGS) entry which is preliminary data.</text>
</comment>
<dbReference type="Proteomes" id="UP001497744">
    <property type="component" value="Unassembled WGS sequence"/>
</dbReference>
<reference evidence="1 2" key="1">
    <citation type="submission" date="2021-06" db="EMBL/GenBank/DDBJ databases">
        <title>Genome sequence of Babesia caballi.</title>
        <authorList>
            <person name="Yamagishi J."/>
            <person name="Kidaka T."/>
            <person name="Ochi A."/>
        </authorList>
    </citation>
    <scope>NUCLEOTIDE SEQUENCE [LARGE SCALE GENOMIC DNA]</scope>
    <source>
        <strain evidence="1">USDA-D6B2</strain>
    </source>
</reference>
<name>A0AAV4LXW8_BABCB</name>